<organism evidence="2 3">
    <name type="scientific">Thermomicrobium roseum (strain ATCC 27502 / DSM 5159 / P-2)</name>
    <dbReference type="NCBI Taxonomy" id="309801"/>
    <lineage>
        <taxon>Bacteria</taxon>
        <taxon>Pseudomonadati</taxon>
        <taxon>Thermomicrobiota</taxon>
        <taxon>Thermomicrobia</taxon>
        <taxon>Thermomicrobiales</taxon>
        <taxon>Thermomicrobiaceae</taxon>
        <taxon>Thermomicrobium</taxon>
    </lineage>
</organism>
<dbReference type="InterPro" id="IPR052018">
    <property type="entry name" value="PHP_domain"/>
</dbReference>
<dbReference type="AlphaFoldDB" id="B9L0V5"/>
<dbReference type="PANTHER" id="PTHR42924:SF3">
    <property type="entry name" value="POLYMERASE_HISTIDINOL PHOSPHATASE N-TERMINAL DOMAIN-CONTAINING PROTEIN"/>
    <property type="match status" value="1"/>
</dbReference>
<name>B9L0V5_THERP</name>
<feature type="domain" description="Polymerase/histidinol phosphatase N-terminal" evidence="1">
    <location>
        <begin position="29"/>
        <end position="94"/>
    </location>
</feature>
<dbReference type="Gene3D" id="3.20.20.140">
    <property type="entry name" value="Metal-dependent hydrolases"/>
    <property type="match status" value="1"/>
</dbReference>
<dbReference type="Proteomes" id="UP000000447">
    <property type="component" value="Chromosome"/>
</dbReference>
<evidence type="ECO:0000313" key="2">
    <source>
        <dbReference type="EMBL" id="ACM05859.1"/>
    </source>
</evidence>
<dbReference type="HOGENOM" id="CLU_067347_0_0_0"/>
<proteinExistence type="predicted"/>
<dbReference type="GO" id="GO:0004534">
    <property type="term" value="F:5'-3' RNA exonuclease activity"/>
    <property type="evidence" value="ECO:0007669"/>
    <property type="project" value="TreeGrafter"/>
</dbReference>
<evidence type="ECO:0000259" key="1">
    <source>
        <dbReference type="SMART" id="SM00481"/>
    </source>
</evidence>
<dbReference type="CDD" id="cd07438">
    <property type="entry name" value="PHP_HisPPase_AMP"/>
    <property type="match status" value="1"/>
</dbReference>
<dbReference type="SMART" id="SM00481">
    <property type="entry name" value="POLIIIAc"/>
    <property type="match status" value="1"/>
</dbReference>
<dbReference type="PANTHER" id="PTHR42924">
    <property type="entry name" value="EXONUCLEASE"/>
    <property type="match status" value="1"/>
</dbReference>
<dbReference type="EMBL" id="CP001275">
    <property type="protein sequence ID" value="ACM05859.1"/>
    <property type="molecule type" value="Genomic_DNA"/>
</dbReference>
<dbReference type="eggNOG" id="COG0613">
    <property type="taxonomic scope" value="Bacteria"/>
</dbReference>
<dbReference type="GO" id="GO:0035312">
    <property type="term" value="F:5'-3' DNA exonuclease activity"/>
    <property type="evidence" value="ECO:0007669"/>
    <property type="project" value="TreeGrafter"/>
</dbReference>
<sequence>MRGGRTAVFSGILGREEATMHSIFAHDAVDLHLHTLASDGRWTVAELIDYLATKRFRVAALCDHDTMAAVDDAIELGKKYGLVIVPGVEVTTRWADRQWHLLVYGVDPALPTARAFRAILDELADRLWAEAARAIVALERNGYRLRALREIVGGRPLRPHHVLLALIQEGSATNLATAHEITKRLGEPMTVDVPLSRAVAAAHEAGGICILAHPGRDDGAGVLTVETLERMRMEIPIDGLEAHYRSHTLEQTETLRAWCARFGLLASAGSDSHAPGHPVDPIPYPAVSIAGLLRRFAIDVLSEEDVSEHAAVAEQASSRAE</sequence>
<accession>B9L0V5</accession>
<dbReference type="InterPro" id="IPR003141">
    <property type="entry name" value="Pol/His_phosphatase_N"/>
</dbReference>
<dbReference type="STRING" id="309801.trd_1176"/>
<protein>
    <submittedName>
        <fullName evidence="2">Phosphoesterase PHP, N-terminal</fullName>
    </submittedName>
</protein>
<dbReference type="InterPro" id="IPR004013">
    <property type="entry name" value="PHP_dom"/>
</dbReference>
<reference evidence="2 3" key="1">
    <citation type="journal article" date="2009" name="PLoS ONE">
        <title>Complete genome sequence of the aerobic CO-oxidizing thermophile Thermomicrobium roseum.</title>
        <authorList>
            <person name="Wu D."/>
            <person name="Raymond J."/>
            <person name="Wu M."/>
            <person name="Chatterji S."/>
            <person name="Ren Q."/>
            <person name="Graham J.E."/>
            <person name="Bryant D.A."/>
            <person name="Robb F."/>
            <person name="Colman A."/>
            <person name="Tallon L.J."/>
            <person name="Badger J.H."/>
            <person name="Madupu R."/>
            <person name="Ward N.L."/>
            <person name="Eisen J.A."/>
        </authorList>
    </citation>
    <scope>NUCLEOTIDE SEQUENCE [LARGE SCALE GENOMIC DNA]</scope>
    <source>
        <strain evidence="3">ATCC 27502 / DSM 5159 / P-2</strain>
    </source>
</reference>
<evidence type="ECO:0000313" key="3">
    <source>
        <dbReference type="Proteomes" id="UP000000447"/>
    </source>
</evidence>
<dbReference type="Gene3D" id="1.10.150.650">
    <property type="match status" value="1"/>
</dbReference>
<dbReference type="KEGG" id="tro:trd_1176"/>
<dbReference type="InterPro" id="IPR016195">
    <property type="entry name" value="Pol/histidinol_Pase-like"/>
</dbReference>
<keyword evidence="3" id="KW-1185">Reference proteome</keyword>
<dbReference type="Pfam" id="PF02811">
    <property type="entry name" value="PHP"/>
    <property type="match status" value="1"/>
</dbReference>
<dbReference type="SUPFAM" id="SSF89550">
    <property type="entry name" value="PHP domain-like"/>
    <property type="match status" value="1"/>
</dbReference>
<gene>
    <name evidence="2" type="ordered locus">trd_1176</name>
</gene>